<dbReference type="OrthoDB" id="5706633at2"/>
<feature type="transmembrane region" description="Helical" evidence="1">
    <location>
        <begin position="6"/>
        <end position="30"/>
    </location>
</feature>
<organism evidence="3 5">
    <name type="scientific">Vibrio crassostreae</name>
    <dbReference type="NCBI Taxonomy" id="246167"/>
    <lineage>
        <taxon>Bacteria</taxon>
        <taxon>Pseudomonadati</taxon>
        <taxon>Pseudomonadota</taxon>
        <taxon>Gammaproteobacteria</taxon>
        <taxon>Vibrionales</taxon>
        <taxon>Vibrionaceae</taxon>
        <taxon>Vibrio</taxon>
    </lineage>
</organism>
<evidence type="ECO:0000313" key="4">
    <source>
        <dbReference type="Proteomes" id="UP000049077"/>
    </source>
</evidence>
<keyword evidence="1" id="KW-0472">Membrane</keyword>
<dbReference type="EMBL" id="CCJV01000083">
    <property type="protein sequence ID" value="CDT29482.1"/>
    <property type="molecule type" value="Genomic_DNA"/>
</dbReference>
<proteinExistence type="predicted"/>
<name>A0A0T7D2K5_9VIBR</name>
<feature type="transmembrane region" description="Helical" evidence="1">
    <location>
        <begin position="50"/>
        <end position="69"/>
    </location>
</feature>
<dbReference type="AlphaFoldDB" id="A0A0T7D2K5"/>
<reference evidence="5" key="1">
    <citation type="submission" date="2014-06" db="EMBL/GenBank/DDBJ databases">
        <authorList>
            <person name="Le Roux Frederique"/>
        </authorList>
    </citation>
    <scope>NUCLEOTIDE SEQUENCE [LARGE SCALE GENOMIC DNA]</scope>
    <source>
        <strain evidence="5">J5-5</strain>
    </source>
</reference>
<dbReference type="GeneID" id="93901773"/>
<keyword evidence="1" id="KW-1133">Transmembrane helix</keyword>
<accession>A0A0T7D2K5</accession>
<protein>
    <recommendedName>
        <fullName evidence="6">DUF2909 family protein</fullName>
    </recommendedName>
</protein>
<keyword evidence="1" id="KW-0812">Transmembrane</keyword>
<keyword evidence="4" id="KW-1185">Reference proteome</keyword>
<evidence type="ECO:0008006" key="6">
    <source>
        <dbReference type="Google" id="ProtNLM"/>
    </source>
</evidence>
<gene>
    <name evidence="2" type="ORF">VCR4J5_1570052</name>
    <name evidence="3" type="ORF">VCR5J5_240046</name>
</gene>
<dbReference type="InterPro" id="IPR021313">
    <property type="entry name" value="DUF2909"/>
</dbReference>
<evidence type="ECO:0000313" key="3">
    <source>
        <dbReference type="EMBL" id="CDT29482.1"/>
    </source>
</evidence>
<evidence type="ECO:0000313" key="2">
    <source>
        <dbReference type="EMBL" id="CDT16849.1"/>
    </source>
</evidence>
<dbReference type="RefSeq" id="WP_048659084.1">
    <property type="nucleotide sequence ID" value="NZ_AP025477.1"/>
</dbReference>
<dbReference type="Proteomes" id="UP000049077">
    <property type="component" value="Unassembled WGS sequence"/>
</dbReference>
<dbReference type="Proteomes" id="UP000049495">
    <property type="component" value="Unassembled WGS sequence"/>
</dbReference>
<comment type="caution">
    <text evidence="3">The sequence shown here is derived from an EMBL/GenBank/DDBJ whole genome shotgun (WGS) entry which is preliminary data.</text>
</comment>
<dbReference type="Pfam" id="PF11137">
    <property type="entry name" value="DUF2909"/>
    <property type="match status" value="1"/>
</dbReference>
<dbReference type="EMBL" id="CCJX01000065">
    <property type="protein sequence ID" value="CDT16849.1"/>
    <property type="molecule type" value="Genomic_DNA"/>
</dbReference>
<sequence length="76" mass="8283">MASSTFVLLFKIVLVALLFFIAFNLMKGLIQIASGKQNGKRLSHFLGRRVVLSAIVVLLLLLALASGTITPNPRPY</sequence>
<evidence type="ECO:0000313" key="5">
    <source>
        <dbReference type="Proteomes" id="UP000049495"/>
    </source>
</evidence>
<reference evidence="3 4" key="2">
    <citation type="submission" date="2014-06" db="EMBL/GenBank/DDBJ databases">
        <authorList>
            <person name="Le Roux F."/>
        </authorList>
    </citation>
    <scope>NUCLEOTIDE SEQUENCE</scope>
    <source>
        <strain evidence="2 4">J5-4</strain>
        <strain evidence="3">J5-5</strain>
    </source>
</reference>
<evidence type="ECO:0000256" key="1">
    <source>
        <dbReference type="SAM" id="Phobius"/>
    </source>
</evidence>